<evidence type="ECO:0000256" key="6">
    <source>
        <dbReference type="ARBA" id="ARBA00022801"/>
    </source>
</evidence>
<protein>
    <recommendedName>
        <fullName evidence="13">DNA 5'-3' helicase</fullName>
        <ecNumber evidence="13">5.6.2.3</ecNumber>
    </recommendedName>
</protein>
<comment type="caution">
    <text evidence="16">The sequence shown here is derived from an EMBL/GenBank/DDBJ whole genome shotgun (WGS) entry which is preliminary data.</text>
</comment>
<evidence type="ECO:0000313" key="17">
    <source>
        <dbReference type="Proteomes" id="UP000243217"/>
    </source>
</evidence>
<keyword evidence="10" id="KW-0411">Iron-sulfur</keyword>
<evidence type="ECO:0000256" key="8">
    <source>
        <dbReference type="ARBA" id="ARBA00022840"/>
    </source>
</evidence>
<evidence type="ECO:0000256" key="10">
    <source>
        <dbReference type="ARBA" id="ARBA00023014"/>
    </source>
</evidence>
<proteinExistence type="inferred from homology"/>
<comment type="catalytic activity">
    <reaction evidence="14">
        <text>ATP + H2O = ADP + phosphate + H(+)</text>
        <dbReference type="Rhea" id="RHEA:13065"/>
        <dbReference type="ChEBI" id="CHEBI:15377"/>
        <dbReference type="ChEBI" id="CHEBI:15378"/>
        <dbReference type="ChEBI" id="CHEBI:30616"/>
        <dbReference type="ChEBI" id="CHEBI:43474"/>
        <dbReference type="ChEBI" id="CHEBI:456216"/>
        <dbReference type="EC" id="5.6.2.3"/>
    </reaction>
</comment>
<comment type="subcellular location">
    <subcellularLocation>
        <location evidence="2">Nucleus</location>
    </subcellularLocation>
</comment>
<name>A0A1V9Y4C8_9STRA</name>
<keyword evidence="7 16" id="KW-0347">Helicase</keyword>
<evidence type="ECO:0000256" key="2">
    <source>
        <dbReference type="ARBA" id="ARBA00004123"/>
    </source>
</evidence>
<dbReference type="GO" id="GO:0005634">
    <property type="term" value="C:nucleus"/>
    <property type="evidence" value="ECO:0007669"/>
    <property type="project" value="UniProtKB-SubCell"/>
</dbReference>
<evidence type="ECO:0000256" key="11">
    <source>
        <dbReference type="ARBA" id="ARBA00023235"/>
    </source>
</evidence>
<evidence type="ECO:0000256" key="14">
    <source>
        <dbReference type="ARBA" id="ARBA00048954"/>
    </source>
</evidence>
<dbReference type="NCBIfam" id="TIGR00604">
    <property type="entry name" value="rad3"/>
    <property type="match status" value="1"/>
</dbReference>
<dbReference type="PANTHER" id="PTHR11472">
    <property type="entry name" value="DNA REPAIR DEAD HELICASE RAD3/XP-D SUBFAMILY MEMBER"/>
    <property type="match status" value="1"/>
</dbReference>
<dbReference type="FunFam" id="3.40.50.300:FF:001372">
    <property type="entry name" value="ATP-dependent DNA helicase chl1"/>
    <property type="match status" value="1"/>
</dbReference>
<keyword evidence="17" id="KW-1185">Reference proteome</keyword>
<dbReference type="Proteomes" id="UP000243217">
    <property type="component" value="Unassembled WGS sequence"/>
</dbReference>
<dbReference type="SMART" id="SM00491">
    <property type="entry name" value="HELICc2"/>
    <property type="match status" value="1"/>
</dbReference>
<dbReference type="GO" id="GO:0034085">
    <property type="term" value="P:establishment of sister chromatid cohesion"/>
    <property type="evidence" value="ECO:0007669"/>
    <property type="project" value="TreeGrafter"/>
</dbReference>
<evidence type="ECO:0000256" key="4">
    <source>
        <dbReference type="ARBA" id="ARBA00022723"/>
    </source>
</evidence>
<evidence type="ECO:0000256" key="13">
    <source>
        <dbReference type="ARBA" id="ARBA00044969"/>
    </source>
</evidence>
<evidence type="ECO:0000256" key="1">
    <source>
        <dbReference type="ARBA" id="ARBA00001966"/>
    </source>
</evidence>
<dbReference type="GO" id="GO:0043139">
    <property type="term" value="F:5'-3' DNA helicase activity"/>
    <property type="evidence" value="ECO:0007669"/>
    <property type="project" value="UniProtKB-EC"/>
</dbReference>
<keyword evidence="4" id="KW-0479">Metal-binding</keyword>
<keyword evidence="8" id="KW-0067">ATP-binding</keyword>
<evidence type="ECO:0000313" key="16">
    <source>
        <dbReference type="EMBL" id="OQR80557.1"/>
    </source>
</evidence>
<evidence type="ECO:0000256" key="7">
    <source>
        <dbReference type="ARBA" id="ARBA00022806"/>
    </source>
</evidence>
<evidence type="ECO:0000259" key="15">
    <source>
        <dbReference type="SMART" id="SM00491"/>
    </source>
</evidence>
<accession>A0A1V9Y4C8</accession>
<dbReference type="AlphaFoldDB" id="A0A1V9Y4C8"/>
<keyword evidence="11" id="KW-0413">Isomerase</keyword>
<dbReference type="STRING" id="74557.A0A1V9Y4C8"/>
<dbReference type="InterPro" id="IPR013020">
    <property type="entry name" value="Rad3/Chl1-like"/>
</dbReference>
<gene>
    <name evidence="16" type="ORF">THRCLA_11992</name>
</gene>
<dbReference type="Gene3D" id="3.40.50.300">
    <property type="entry name" value="P-loop containing nucleotide triphosphate hydrolases"/>
    <property type="match status" value="1"/>
</dbReference>
<dbReference type="EC" id="5.6.2.3" evidence="13"/>
<keyword evidence="6" id="KW-0378">Hydrolase</keyword>
<dbReference type="Pfam" id="PF13307">
    <property type="entry name" value="Helicase_C_2"/>
    <property type="match status" value="1"/>
</dbReference>
<feature type="domain" description="ATP-dependent helicase C-terminal" evidence="15">
    <location>
        <begin position="86"/>
        <end position="230"/>
    </location>
</feature>
<keyword evidence="5" id="KW-0547">Nucleotide-binding</keyword>
<evidence type="ECO:0000256" key="12">
    <source>
        <dbReference type="ARBA" id="ARBA00023242"/>
    </source>
</evidence>
<dbReference type="GO" id="GO:0006139">
    <property type="term" value="P:nucleobase-containing compound metabolic process"/>
    <property type="evidence" value="ECO:0007669"/>
    <property type="project" value="InterPro"/>
</dbReference>
<dbReference type="CDD" id="cd18788">
    <property type="entry name" value="SF2_C_XPD"/>
    <property type="match status" value="1"/>
</dbReference>
<keyword evidence="9" id="KW-0408">Iron</keyword>
<keyword evidence="12" id="KW-0539">Nucleus</keyword>
<dbReference type="PANTHER" id="PTHR11472:SF41">
    <property type="entry name" value="ATP-DEPENDENT DNA HELICASE DDX11-RELATED"/>
    <property type="match status" value="1"/>
</dbReference>
<dbReference type="InterPro" id="IPR006555">
    <property type="entry name" value="ATP-dep_Helicase_C"/>
</dbReference>
<dbReference type="GO" id="GO:0051536">
    <property type="term" value="F:iron-sulfur cluster binding"/>
    <property type="evidence" value="ECO:0007669"/>
    <property type="project" value="UniProtKB-KW"/>
</dbReference>
<evidence type="ECO:0000256" key="9">
    <source>
        <dbReference type="ARBA" id="ARBA00023004"/>
    </source>
</evidence>
<dbReference type="GO" id="GO:0016818">
    <property type="term" value="F:hydrolase activity, acting on acid anhydrides, in phosphorus-containing anhydrides"/>
    <property type="evidence" value="ECO:0007669"/>
    <property type="project" value="InterPro"/>
</dbReference>
<evidence type="ECO:0000256" key="3">
    <source>
        <dbReference type="ARBA" id="ARBA00008435"/>
    </source>
</evidence>
<sequence length="269" mass="30298">MQPIDQVLHQLLLGTPMSRLHVFSCGHIIPPTHLTGVALSAGPTNQELDFTFQKRNLPKTMDEVGRILINLVRIVPAGVVCFFPSYSYEEQIISHWAGNGQLVAMKEKKTIFREPKSAAEVDAVLTSYAEECKKSGGLLFSVVGGKMSEGINFSDDLARCVVMVGLPYPNPSDLELVEQFKYMEKSGAKITSHEFYSNMCMKAVNQSIGRSIRHQTDYASIVLLDRRYNTQIIRSRLPQWINERTVHYPTFGPTLPHLVQFFKAHKAKE</sequence>
<organism evidence="16 17">
    <name type="scientific">Thraustotheca clavata</name>
    <dbReference type="NCBI Taxonomy" id="74557"/>
    <lineage>
        <taxon>Eukaryota</taxon>
        <taxon>Sar</taxon>
        <taxon>Stramenopiles</taxon>
        <taxon>Oomycota</taxon>
        <taxon>Saprolegniomycetes</taxon>
        <taxon>Saprolegniales</taxon>
        <taxon>Achlyaceae</taxon>
        <taxon>Thraustotheca</taxon>
    </lineage>
</organism>
<evidence type="ECO:0000256" key="5">
    <source>
        <dbReference type="ARBA" id="ARBA00022741"/>
    </source>
</evidence>
<reference evidence="16 17" key="1">
    <citation type="journal article" date="2014" name="Genome Biol. Evol.">
        <title>The secreted proteins of Achlya hypogyna and Thraustotheca clavata identify the ancestral oomycete secretome and reveal gene acquisitions by horizontal gene transfer.</title>
        <authorList>
            <person name="Misner I."/>
            <person name="Blouin N."/>
            <person name="Leonard G."/>
            <person name="Richards T.A."/>
            <person name="Lane C.E."/>
        </authorList>
    </citation>
    <scope>NUCLEOTIDE SEQUENCE [LARGE SCALE GENOMIC DNA]</scope>
    <source>
        <strain evidence="16 17">ATCC 34112</strain>
    </source>
</reference>
<comment type="cofactor">
    <cofactor evidence="1">
        <name>[4Fe-4S] cluster</name>
        <dbReference type="ChEBI" id="CHEBI:49883"/>
    </cofactor>
</comment>
<dbReference type="GO" id="GO:0046872">
    <property type="term" value="F:metal ion binding"/>
    <property type="evidence" value="ECO:0007669"/>
    <property type="project" value="UniProtKB-KW"/>
</dbReference>
<comment type="similarity">
    <text evidence="3">Belongs to the DEAD box helicase family. DEAH subfamily. DDX11/CHL1 sub-subfamily.</text>
</comment>
<dbReference type="InterPro" id="IPR027417">
    <property type="entry name" value="P-loop_NTPase"/>
</dbReference>
<dbReference type="GO" id="GO:0003676">
    <property type="term" value="F:nucleic acid binding"/>
    <property type="evidence" value="ECO:0007669"/>
    <property type="project" value="InterPro"/>
</dbReference>
<dbReference type="OrthoDB" id="267079at2759"/>
<dbReference type="InterPro" id="IPR045028">
    <property type="entry name" value="DinG/Rad3-like"/>
</dbReference>
<dbReference type="GO" id="GO:0005524">
    <property type="term" value="F:ATP binding"/>
    <property type="evidence" value="ECO:0007669"/>
    <property type="project" value="UniProtKB-KW"/>
</dbReference>
<dbReference type="EMBL" id="JNBS01005194">
    <property type="protein sequence ID" value="OQR80557.1"/>
    <property type="molecule type" value="Genomic_DNA"/>
</dbReference>